<evidence type="ECO:0000313" key="1">
    <source>
        <dbReference type="EMBL" id="GHI76858.1"/>
    </source>
</evidence>
<name>A0ABQ3T8X4_9ACTN</name>
<comment type="caution">
    <text evidence="1">The sequence shown here is derived from an EMBL/GenBank/DDBJ whole genome shotgun (WGS) entry which is preliminary data.</text>
</comment>
<dbReference type="RefSeq" id="WP_202198985.1">
    <property type="nucleotide sequence ID" value="NZ_BAAATO010000019.1"/>
</dbReference>
<reference evidence="2" key="1">
    <citation type="submission" date="2023-07" db="EMBL/GenBank/DDBJ databases">
        <title>Whole genome shotgun sequence of Streptomyces spororaveus NBRC 15456.</title>
        <authorList>
            <person name="Komaki H."/>
            <person name="Tamura T."/>
        </authorList>
    </citation>
    <scope>NUCLEOTIDE SEQUENCE [LARGE SCALE GENOMIC DNA]</scope>
    <source>
        <strain evidence="2">NBRC 15456</strain>
    </source>
</reference>
<protein>
    <recommendedName>
        <fullName evidence="3">Carboxypeptidase regulatory-like domain-containing protein</fullName>
    </recommendedName>
</protein>
<keyword evidence="2" id="KW-1185">Reference proteome</keyword>
<dbReference type="EMBL" id="BNED01000005">
    <property type="protein sequence ID" value="GHI76858.1"/>
    <property type="molecule type" value="Genomic_DNA"/>
</dbReference>
<evidence type="ECO:0000313" key="2">
    <source>
        <dbReference type="Proteomes" id="UP000608522"/>
    </source>
</evidence>
<dbReference type="Proteomes" id="UP000608522">
    <property type="component" value="Unassembled WGS sequence"/>
</dbReference>
<proteinExistence type="predicted"/>
<organism evidence="1 2">
    <name type="scientific">Streptomyces spororaveus</name>
    <dbReference type="NCBI Taxonomy" id="284039"/>
    <lineage>
        <taxon>Bacteria</taxon>
        <taxon>Bacillati</taxon>
        <taxon>Actinomycetota</taxon>
        <taxon>Actinomycetes</taxon>
        <taxon>Kitasatosporales</taxon>
        <taxon>Streptomycetaceae</taxon>
        <taxon>Streptomyces</taxon>
    </lineage>
</organism>
<gene>
    <name evidence="1" type="ORF">Sspor_24190</name>
</gene>
<sequence length="150" mass="16521">MFGQVRAVSDQSPIFMIKVSVYRSDLSEIDHVFTDEEGRYSVAIAAGETVTVRFDTHHSLTNARDWQPSVVANVITSDETPLDRSLLPTGQDYGAAGNMDALNGYVIAAAVQEVEEYAPTAAYRLSMLKQHSLVLSSLQQRLLDHFSETA</sequence>
<evidence type="ECO:0008006" key="3">
    <source>
        <dbReference type="Google" id="ProtNLM"/>
    </source>
</evidence>
<accession>A0ABQ3T8X4</accession>